<dbReference type="EMBL" id="KN846960">
    <property type="protein sequence ID" value="KIW65496.1"/>
    <property type="molecule type" value="Genomic_DNA"/>
</dbReference>
<gene>
    <name evidence="1" type="ORF">PV04_07753</name>
</gene>
<keyword evidence="2" id="KW-1185">Reference proteome</keyword>
<reference evidence="1 2" key="1">
    <citation type="submission" date="2015-01" db="EMBL/GenBank/DDBJ databases">
        <title>The Genome Sequence of Capronia semiimmersa CBS27337.</title>
        <authorList>
            <consortium name="The Broad Institute Genomics Platform"/>
            <person name="Cuomo C."/>
            <person name="de Hoog S."/>
            <person name="Gorbushina A."/>
            <person name="Stielow B."/>
            <person name="Teixiera M."/>
            <person name="Abouelleil A."/>
            <person name="Chapman S.B."/>
            <person name="Priest M."/>
            <person name="Young S.K."/>
            <person name="Wortman J."/>
            <person name="Nusbaum C."/>
            <person name="Birren B."/>
        </authorList>
    </citation>
    <scope>NUCLEOTIDE SEQUENCE [LARGE SCALE GENOMIC DNA]</scope>
    <source>
        <strain evidence="1 2">CBS 27337</strain>
    </source>
</reference>
<protein>
    <submittedName>
        <fullName evidence="1">Uncharacterized protein</fullName>
    </submittedName>
</protein>
<evidence type="ECO:0000313" key="2">
    <source>
        <dbReference type="Proteomes" id="UP000054266"/>
    </source>
</evidence>
<organism evidence="1 2">
    <name type="scientific">Phialophora macrospora</name>
    <dbReference type="NCBI Taxonomy" id="1851006"/>
    <lineage>
        <taxon>Eukaryota</taxon>
        <taxon>Fungi</taxon>
        <taxon>Dikarya</taxon>
        <taxon>Ascomycota</taxon>
        <taxon>Pezizomycotina</taxon>
        <taxon>Eurotiomycetes</taxon>
        <taxon>Chaetothyriomycetidae</taxon>
        <taxon>Chaetothyriales</taxon>
        <taxon>Herpotrichiellaceae</taxon>
        <taxon>Phialophora</taxon>
    </lineage>
</organism>
<dbReference type="HOGENOM" id="CLU_940078_0_0_1"/>
<proteinExistence type="predicted"/>
<dbReference type="AlphaFoldDB" id="A0A0D2CJT7"/>
<sequence>MDIYDLQHGVRVGLDTDEAQFEKLSSDYDEVDHELLLENTIKDKIYWDARLRGIYRGTCIDRRSPSHERKPALLVGVGFEFHPSPDRRFKFAQVEIDFSSYDNSNNNNNRPADAGTGKRARPQIVSFGPKFVTGIASASTTSGSAGFTLKTLEPFSVAELNGSRSWENDATNCMRIEGTCRSQGTRLVWTLTENPTAGFGLRGLPGGFEVAFLVICEKATVMSVHVRNVKVGWGVFDKERYMSRKYWPVTSYARDFILDPDDGRHEAPPNGGSNRDLRGEDVVTIFEKNGRGLIPA</sequence>
<evidence type="ECO:0000313" key="1">
    <source>
        <dbReference type="EMBL" id="KIW65496.1"/>
    </source>
</evidence>
<dbReference type="Proteomes" id="UP000054266">
    <property type="component" value="Unassembled WGS sequence"/>
</dbReference>
<accession>A0A0D2CJT7</accession>
<name>A0A0D2CJT7_9EURO</name>